<evidence type="ECO:0000313" key="2">
    <source>
        <dbReference type="EMBL" id="NGN41196.1"/>
    </source>
</evidence>
<keyword evidence="1" id="KW-0732">Signal</keyword>
<accession>A0A7C9R6Q7</accession>
<protein>
    <recommendedName>
        <fullName evidence="4">DUF1849 family protein</fullName>
    </recommendedName>
</protein>
<dbReference type="RefSeq" id="WP_165116443.1">
    <property type="nucleotide sequence ID" value="NZ_JAAKZG010000003.1"/>
</dbReference>
<dbReference type="EMBL" id="JAAKZG010000003">
    <property type="protein sequence ID" value="NGN41196.1"/>
    <property type="molecule type" value="Genomic_DNA"/>
</dbReference>
<comment type="caution">
    <text evidence="2">The sequence shown here is derived from an EMBL/GenBank/DDBJ whole genome shotgun (WGS) entry which is preliminary data.</text>
</comment>
<evidence type="ECO:0000313" key="3">
    <source>
        <dbReference type="Proteomes" id="UP000481252"/>
    </source>
</evidence>
<feature type="signal peptide" evidence="1">
    <location>
        <begin position="1"/>
        <end position="21"/>
    </location>
</feature>
<proteinExistence type="predicted"/>
<evidence type="ECO:0000256" key="1">
    <source>
        <dbReference type="SAM" id="SignalP"/>
    </source>
</evidence>
<organism evidence="2 3">
    <name type="scientific">Mesorhizobium zhangyense</name>
    <dbReference type="NCBI Taxonomy" id="1776730"/>
    <lineage>
        <taxon>Bacteria</taxon>
        <taxon>Pseudomonadati</taxon>
        <taxon>Pseudomonadota</taxon>
        <taxon>Alphaproteobacteria</taxon>
        <taxon>Hyphomicrobiales</taxon>
        <taxon>Phyllobacteriaceae</taxon>
        <taxon>Mesorhizobium</taxon>
    </lineage>
</organism>
<dbReference type="AlphaFoldDB" id="A0A7C9R6Q7"/>
<reference evidence="2 3" key="1">
    <citation type="submission" date="2020-02" db="EMBL/GenBank/DDBJ databases">
        <title>Genome sequence of the type strain CGMCC 1.15528 of Mesorhizobium zhangyense.</title>
        <authorList>
            <person name="Gao J."/>
            <person name="Sun J."/>
        </authorList>
    </citation>
    <scope>NUCLEOTIDE SEQUENCE [LARGE SCALE GENOMIC DNA]</scope>
    <source>
        <strain evidence="2 3">CGMCC 1.15528</strain>
    </source>
</reference>
<dbReference type="Proteomes" id="UP000481252">
    <property type="component" value="Unassembled WGS sequence"/>
</dbReference>
<name>A0A7C9R6Q7_9HYPH</name>
<feature type="chain" id="PRO_5028821013" description="DUF1849 family protein" evidence="1">
    <location>
        <begin position="22"/>
        <end position="289"/>
    </location>
</feature>
<sequence>MALRRFVLAASFIGGVMSSYAAQQECKGDTNQEHHLGNFNFVTSSWVENIDGRRRYVSCVANLDVGSDLLVHWFIPGPYKEYVPSSRVITRIRLRDDLNTRPVSGCLQYGGLGELTTADFLGTTDDEERNKKGDCKNQAAEVRDVGTAIGGLPPSGYADEVQVYFPSDPSNPYDTMLELTGKIGFSVDGSMYSSFFQYSVQQLQGREKGVVEEIRVEPYFPVAADKFVAAYTKANANTYALSKEGLINFKFFGESNNSWRTVEAYYQFIDKENHVVARIPMPLMLYEGQ</sequence>
<gene>
    <name evidence="2" type="ORF">G6N74_08980</name>
</gene>
<evidence type="ECO:0008006" key="4">
    <source>
        <dbReference type="Google" id="ProtNLM"/>
    </source>
</evidence>
<keyword evidence="3" id="KW-1185">Reference proteome</keyword>